<dbReference type="EC" id="2.7.11.1" evidence="4"/>
<dbReference type="GO" id="GO:0005524">
    <property type="term" value="F:ATP binding"/>
    <property type="evidence" value="ECO:0007669"/>
    <property type="project" value="InterPro"/>
</dbReference>
<evidence type="ECO:0000313" key="4">
    <source>
        <dbReference type="EMBL" id="QHJ13202.1"/>
    </source>
</evidence>
<feature type="domain" description="Protein kinase" evidence="2">
    <location>
        <begin position="276"/>
        <end position="541"/>
    </location>
</feature>
<accession>A0A857JP97</accession>
<keyword evidence="4" id="KW-0418">Kinase</keyword>
<feature type="domain" description="PPM-type phosphatase" evidence="3">
    <location>
        <begin position="7"/>
        <end position="243"/>
    </location>
</feature>
<keyword evidence="4" id="KW-0808">Transferase</keyword>
<dbReference type="PANTHER" id="PTHR44167">
    <property type="entry name" value="OVARIAN-SPECIFIC SERINE/THREONINE-PROTEIN KINASE LOK-RELATED"/>
    <property type="match status" value="1"/>
</dbReference>
<dbReference type="Proteomes" id="UP000464524">
    <property type="component" value="Chromosome"/>
</dbReference>
<dbReference type="EMBL" id="CP047656">
    <property type="protein sequence ID" value="QHJ13202.1"/>
    <property type="molecule type" value="Genomic_DNA"/>
</dbReference>
<reference evidence="4 5" key="1">
    <citation type="submission" date="2019-12" db="EMBL/GenBank/DDBJ databases">
        <title>Genome sequencing and assembly of endphytes of Porphyra tenera.</title>
        <authorList>
            <person name="Park J.M."/>
            <person name="Shin R."/>
            <person name="Jo S.H."/>
        </authorList>
    </citation>
    <scope>NUCLEOTIDE SEQUENCE [LARGE SCALE GENOMIC DNA]</scope>
    <source>
        <strain evidence="4 5">GPM4</strain>
    </source>
</reference>
<dbReference type="Gene3D" id="1.10.510.10">
    <property type="entry name" value="Transferase(Phosphotransferase) domain 1"/>
    <property type="match status" value="1"/>
</dbReference>
<organism evidence="4 5">
    <name type="scientific">Paraglaciecola mesophila</name>
    <dbReference type="NCBI Taxonomy" id="197222"/>
    <lineage>
        <taxon>Bacteria</taxon>
        <taxon>Pseudomonadati</taxon>
        <taxon>Pseudomonadota</taxon>
        <taxon>Gammaproteobacteria</taxon>
        <taxon>Alteromonadales</taxon>
        <taxon>Alteromonadaceae</taxon>
        <taxon>Paraglaciecola</taxon>
    </lineage>
</organism>
<name>A0A857JP97_9ALTE</name>
<keyword evidence="1" id="KW-1133">Transmembrane helix</keyword>
<evidence type="ECO:0000259" key="2">
    <source>
        <dbReference type="PROSITE" id="PS50011"/>
    </source>
</evidence>
<dbReference type="InterPro" id="IPR008266">
    <property type="entry name" value="Tyr_kinase_AS"/>
</dbReference>
<dbReference type="SUPFAM" id="SSF81606">
    <property type="entry name" value="PP2C-like"/>
    <property type="match status" value="1"/>
</dbReference>
<dbReference type="AlphaFoldDB" id="A0A857JP97"/>
<dbReference type="RefSeq" id="WP_160181316.1">
    <property type="nucleotide sequence ID" value="NZ_CP047656.1"/>
</dbReference>
<dbReference type="InterPro" id="IPR001932">
    <property type="entry name" value="PPM-type_phosphatase-like_dom"/>
</dbReference>
<dbReference type="SMART" id="SM00332">
    <property type="entry name" value="PP2Cc"/>
    <property type="match status" value="1"/>
</dbReference>
<dbReference type="KEGG" id="pmes:FX988_03463"/>
<feature type="transmembrane region" description="Helical" evidence="1">
    <location>
        <begin position="558"/>
        <end position="579"/>
    </location>
</feature>
<keyword evidence="1" id="KW-0472">Membrane</keyword>
<dbReference type="Pfam" id="PF00069">
    <property type="entry name" value="Pkinase"/>
    <property type="match status" value="1"/>
</dbReference>
<dbReference type="Gene3D" id="3.30.200.20">
    <property type="entry name" value="Phosphorylase Kinase, domain 1"/>
    <property type="match status" value="1"/>
</dbReference>
<dbReference type="OrthoDB" id="9801841at2"/>
<dbReference type="CDD" id="cd00143">
    <property type="entry name" value="PP2Cc"/>
    <property type="match status" value="1"/>
</dbReference>
<dbReference type="Pfam" id="PF13672">
    <property type="entry name" value="PP2C_2"/>
    <property type="match status" value="1"/>
</dbReference>
<dbReference type="PROSITE" id="PS50011">
    <property type="entry name" value="PROTEIN_KINASE_DOM"/>
    <property type="match status" value="1"/>
</dbReference>
<dbReference type="Gene3D" id="3.60.40.10">
    <property type="entry name" value="PPM-type phosphatase domain"/>
    <property type="match status" value="1"/>
</dbReference>
<dbReference type="PANTHER" id="PTHR44167:SF24">
    <property type="entry name" value="SERINE_THREONINE-PROTEIN KINASE CHK2"/>
    <property type="match status" value="1"/>
</dbReference>
<dbReference type="SMART" id="SM00331">
    <property type="entry name" value="PP2C_SIG"/>
    <property type="match status" value="1"/>
</dbReference>
<proteinExistence type="predicted"/>
<dbReference type="InterPro" id="IPR011009">
    <property type="entry name" value="Kinase-like_dom_sf"/>
</dbReference>
<dbReference type="InterPro" id="IPR000719">
    <property type="entry name" value="Prot_kinase_dom"/>
</dbReference>
<evidence type="ECO:0000313" key="5">
    <source>
        <dbReference type="Proteomes" id="UP000464524"/>
    </source>
</evidence>
<keyword evidence="1" id="KW-0812">Transmembrane</keyword>
<gene>
    <name evidence="4" type="ORF">FX988_03463</name>
</gene>
<protein>
    <submittedName>
        <fullName evidence="4">Serine/threonine-protein kinase PrkC</fullName>
        <ecNumber evidence="4">2.7.11.1</ecNumber>
    </submittedName>
</protein>
<evidence type="ECO:0000256" key="1">
    <source>
        <dbReference type="SAM" id="Phobius"/>
    </source>
</evidence>
<keyword evidence="5" id="KW-1185">Reference proteome</keyword>
<dbReference type="SUPFAM" id="SSF56112">
    <property type="entry name" value="Protein kinase-like (PK-like)"/>
    <property type="match status" value="1"/>
</dbReference>
<evidence type="ECO:0000259" key="3">
    <source>
        <dbReference type="PROSITE" id="PS51746"/>
    </source>
</evidence>
<dbReference type="GO" id="GO:0004674">
    <property type="term" value="F:protein serine/threonine kinase activity"/>
    <property type="evidence" value="ECO:0007669"/>
    <property type="project" value="UniProtKB-EC"/>
</dbReference>
<dbReference type="CDD" id="cd14014">
    <property type="entry name" value="STKc_PknB_like"/>
    <property type="match status" value="1"/>
</dbReference>
<dbReference type="PROSITE" id="PS00109">
    <property type="entry name" value="PROTEIN_KINASE_TYR"/>
    <property type="match status" value="1"/>
</dbReference>
<dbReference type="InterPro" id="IPR036457">
    <property type="entry name" value="PPM-type-like_dom_sf"/>
</dbReference>
<sequence>MHLAKVAVGQHSVAGLKPINQDHCGSHCVHDAQSRLKGQVLAMADGIGSSSVSQVASKAAINSFLQDYYATSDAWSVETSAKRVLQSINAWLHGYTKQSEFRYDIEKGYVCTFSAIVIKNNTAHVFHVGDARVYLLREGVLEQLSNDHRHYAAQGQSYLSRALGMHTQLDIDYSSIALCQGDVFVMCTDGVHEFLPPTDLLNGLASIASVQQERDINARAQSLVQAALANGSDDNLTLQIAYVSQLIPSQDKPVTDVMTALPLPPALKVGQVFDGYRVIRSLHVSARSHVYLVEDKDTELRWVLKCPSVDLSDNEQFLERFCLEEWIGRRIHNTHVLSVPPSERPKQYIYVLTEYVQGQSLRQWMTDNPNPELETVRGIIEQIAKGLQAFHRLDMLHQDIRPENIMIDEKGTVKIIDFGSTTVAGLQEIGQGCSNSELLGTALYMAPEYFLGEVGTTRSDIFSLAVLTYHMLSRRFPYATHVAKTRTRAQQNRLIYQSVRDENSAVPAWLDATLSKALKIDPYKRYVELSEFIHDMRHPNADFVRQSKPPIMQRNPVAFWQSVAGILLISNLYFLYVLLN</sequence>
<dbReference type="PROSITE" id="PS51746">
    <property type="entry name" value="PPM_2"/>
    <property type="match status" value="1"/>
</dbReference>